<dbReference type="KEGG" id="bko:CKF48_14130"/>
<dbReference type="OrthoDB" id="9791143at2"/>
<feature type="domain" description="HTH hxlR-type" evidence="4">
    <location>
        <begin position="20"/>
        <end position="119"/>
    </location>
</feature>
<protein>
    <submittedName>
        <fullName evidence="5">Transcriptional regulator</fullName>
    </submittedName>
</protein>
<dbReference type="InterPro" id="IPR036390">
    <property type="entry name" value="WH_DNA-bd_sf"/>
</dbReference>
<keyword evidence="6" id="KW-1185">Reference proteome</keyword>
<dbReference type="EMBL" id="CP022983">
    <property type="protein sequence ID" value="ASV68365.1"/>
    <property type="molecule type" value="Genomic_DNA"/>
</dbReference>
<accession>A0A248TJN8</accession>
<keyword evidence="3" id="KW-0804">Transcription</keyword>
<evidence type="ECO:0000259" key="4">
    <source>
        <dbReference type="PROSITE" id="PS51118"/>
    </source>
</evidence>
<dbReference type="SUPFAM" id="SSF46785">
    <property type="entry name" value="Winged helix' DNA-binding domain"/>
    <property type="match status" value="1"/>
</dbReference>
<organism evidence="5 6">
    <name type="scientific">Cytobacillus kochii</name>
    <dbReference type="NCBI Taxonomy" id="859143"/>
    <lineage>
        <taxon>Bacteria</taxon>
        <taxon>Bacillati</taxon>
        <taxon>Bacillota</taxon>
        <taxon>Bacilli</taxon>
        <taxon>Bacillales</taxon>
        <taxon>Bacillaceae</taxon>
        <taxon>Cytobacillus</taxon>
    </lineage>
</organism>
<dbReference type="Proteomes" id="UP000215137">
    <property type="component" value="Chromosome"/>
</dbReference>
<keyword evidence="1" id="KW-0805">Transcription regulation</keyword>
<evidence type="ECO:0000256" key="2">
    <source>
        <dbReference type="ARBA" id="ARBA00023125"/>
    </source>
</evidence>
<evidence type="ECO:0000256" key="1">
    <source>
        <dbReference type="ARBA" id="ARBA00023015"/>
    </source>
</evidence>
<reference evidence="5 6" key="1">
    <citation type="submission" date="2017-08" db="EMBL/GenBank/DDBJ databases">
        <title>Complete Genome Sequence of Bacillus kochii Oregon-R-modENCODE STRAIN BDGP4, isolated from Drosophila melanogaster gut.</title>
        <authorList>
            <person name="Wan K.H."/>
            <person name="Yu C."/>
            <person name="Park S."/>
            <person name="Hammonds A.S."/>
            <person name="Booth B.W."/>
            <person name="Celniker S.E."/>
        </authorList>
    </citation>
    <scope>NUCLEOTIDE SEQUENCE [LARGE SCALE GENOMIC DNA]</scope>
    <source>
        <strain evidence="5 6">BDGP4</strain>
    </source>
</reference>
<gene>
    <name evidence="5" type="ORF">CKF48_14130</name>
</gene>
<dbReference type="PANTHER" id="PTHR33204">
    <property type="entry name" value="TRANSCRIPTIONAL REGULATOR, MARR FAMILY"/>
    <property type="match status" value="1"/>
</dbReference>
<sequence>MCESLREDIKEKLESGYYHCAKEFTLSVISGKYKVVILWHLGIEGPYRFNGLQKLFDGVSHKTLSNQLKELVEDGIISRKVYPEMPPKVEYSMTELGYSLLPIIEMMYEWGTNRIQQLQEEGILKTSFEEK</sequence>
<proteinExistence type="predicted"/>
<evidence type="ECO:0000313" key="5">
    <source>
        <dbReference type="EMBL" id="ASV68365.1"/>
    </source>
</evidence>
<dbReference type="PANTHER" id="PTHR33204:SF38">
    <property type="entry name" value="HTH-TYPE TRANSCRIPTIONAL ACTIVATOR HXLR"/>
    <property type="match status" value="1"/>
</dbReference>
<dbReference type="RefSeq" id="WP_095371935.1">
    <property type="nucleotide sequence ID" value="NZ_CM126253.1"/>
</dbReference>
<dbReference type="GO" id="GO:0003677">
    <property type="term" value="F:DNA binding"/>
    <property type="evidence" value="ECO:0007669"/>
    <property type="project" value="UniProtKB-KW"/>
</dbReference>
<dbReference type="Pfam" id="PF01638">
    <property type="entry name" value="HxlR"/>
    <property type="match status" value="1"/>
</dbReference>
<dbReference type="PROSITE" id="PS51118">
    <property type="entry name" value="HTH_HXLR"/>
    <property type="match status" value="1"/>
</dbReference>
<dbReference type="AlphaFoldDB" id="A0A248TJN8"/>
<keyword evidence="2" id="KW-0238">DNA-binding</keyword>
<name>A0A248TJN8_9BACI</name>
<dbReference type="Gene3D" id="1.10.10.10">
    <property type="entry name" value="Winged helix-like DNA-binding domain superfamily/Winged helix DNA-binding domain"/>
    <property type="match status" value="1"/>
</dbReference>
<evidence type="ECO:0000313" key="6">
    <source>
        <dbReference type="Proteomes" id="UP000215137"/>
    </source>
</evidence>
<evidence type="ECO:0000256" key="3">
    <source>
        <dbReference type="ARBA" id="ARBA00023163"/>
    </source>
</evidence>
<dbReference type="InterPro" id="IPR002577">
    <property type="entry name" value="HTH_HxlR"/>
</dbReference>
<dbReference type="InterPro" id="IPR036388">
    <property type="entry name" value="WH-like_DNA-bd_sf"/>
</dbReference>